<dbReference type="OrthoDB" id="2056203at2"/>
<reference evidence="1 2" key="1">
    <citation type="submission" date="2019-07" db="EMBL/GenBank/DDBJ databases">
        <title>Draft genome sequences of 15 bacterial species constituting the stable defined intestinal microbiota of the GM15 gnotobiotic mouse model.</title>
        <authorList>
            <person name="Elie C."/>
            <person name="Mathieu A."/>
            <person name="Saliou A."/>
            <person name="Darnaud M."/>
            <person name="Leulier F."/>
            <person name="Tamellini A."/>
        </authorList>
    </citation>
    <scope>NUCLEOTIDE SEQUENCE [LARGE SCALE GENOMIC DNA]</scope>
    <source>
        <strain evidence="2">ASF 502</strain>
    </source>
</reference>
<dbReference type="RefSeq" id="WP_004068366.1">
    <property type="nucleotide sequence ID" value="NZ_CASCYM010000005.1"/>
</dbReference>
<dbReference type="EMBL" id="VIRB01000001">
    <property type="protein sequence ID" value="NDO67237.1"/>
    <property type="molecule type" value="Genomic_DNA"/>
</dbReference>
<dbReference type="AlphaFoldDB" id="A0A9X5H3I6"/>
<protein>
    <submittedName>
        <fullName evidence="1">Uncharacterized protein</fullName>
    </submittedName>
</protein>
<evidence type="ECO:0000313" key="1">
    <source>
        <dbReference type="EMBL" id="NDO67237.1"/>
    </source>
</evidence>
<organism evidence="1 2">
    <name type="scientific">Schaedlerella arabinosiphila</name>
    <dbReference type="NCBI Taxonomy" id="2044587"/>
    <lineage>
        <taxon>Bacteria</taxon>
        <taxon>Bacillati</taxon>
        <taxon>Bacillota</taxon>
        <taxon>Clostridia</taxon>
        <taxon>Lachnospirales</taxon>
        <taxon>Lachnospiraceae</taxon>
        <taxon>Schaedlerella</taxon>
    </lineage>
</organism>
<sequence length="142" mass="15995">MNEQDTKTNDYGPDYIGNVIRILDTQTLVVNAGEAKLKKGDEIKVYTQVEPLYDVDGSLLCMYEYTKDTLTVTDVNKKYSVCRKMKKKTVESSMASVATILSLSPLFDENKEPIPLNINDNDISPIKDFNRKIQIGDPIKLA</sequence>
<name>A0A9X5H3I6_9FIRM</name>
<proteinExistence type="predicted"/>
<accession>A0A9X5H3I6</accession>
<evidence type="ECO:0000313" key="2">
    <source>
        <dbReference type="Proteomes" id="UP000474104"/>
    </source>
</evidence>
<gene>
    <name evidence="1" type="ORF">FMM80_00200</name>
</gene>
<dbReference type="Proteomes" id="UP000474104">
    <property type="component" value="Unassembled WGS sequence"/>
</dbReference>
<comment type="caution">
    <text evidence="1">The sequence shown here is derived from an EMBL/GenBank/DDBJ whole genome shotgun (WGS) entry which is preliminary data.</text>
</comment>